<dbReference type="Pfam" id="PF14576">
    <property type="entry name" value="SEO_N"/>
    <property type="match status" value="1"/>
</dbReference>
<accession>A0A2P6QSV3</accession>
<dbReference type="InterPro" id="IPR027944">
    <property type="entry name" value="SEO_C"/>
</dbReference>
<organism evidence="3 4">
    <name type="scientific">Rosa chinensis</name>
    <name type="common">China rose</name>
    <dbReference type="NCBI Taxonomy" id="74649"/>
    <lineage>
        <taxon>Eukaryota</taxon>
        <taxon>Viridiplantae</taxon>
        <taxon>Streptophyta</taxon>
        <taxon>Embryophyta</taxon>
        <taxon>Tracheophyta</taxon>
        <taxon>Spermatophyta</taxon>
        <taxon>Magnoliopsida</taxon>
        <taxon>eudicotyledons</taxon>
        <taxon>Gunneridae</taxon>
        <taxon>Pentapetalae</taxon>
        <taxon>rosids</taxon>
        <taxon>fabids</taxon>
        <taxon>Rosales</taxon>
        <taxon>Rosaceae</taxon>
        <taxon>Rosoideae</taxon>
        <taxon>Rosoideae incertae sedis</taxon>
        <taxon>Rosa</taxon>
    </lineage>
</organism>
<gene>
    <name evidence="3" type="ORF">RchiOBHm_Chr4g0400571</name>
</gene>
<evidence type="ECO:0000313" key="3">
    <source>
        <dbReference type="EMBL" id="PRQ37257.1"/>
    </source>
</evidence>
<evidence type="ECO:0000259" key="1">
    <source>
        <dbReference type="Pfam" id="PF14576"/>
    </source>
</evidence>
<dbReference type="OrthoDB" id="1478893at2759"/>
<proteinExistence type="predicted"/>
<comment type="caution">
    <text evidence="3">The sequence shown here is derived from an EMBL/GenBank/DDBJ whole genome shotgun (WGS) entry which is preliminary data.</text>
</comment>
<dbReference type="EMBL" id="PDCK01000042">
    <property type="protein sequence ID" value="PRQ37257.1"/>
    <property type="molecule type" value="Genomic_DNA"/>
</dbReference>
<protein>
    <submittedName>
        <fullName evidence="3">Putative sieve element occlusion</fullName>
    </submittedName>
</protein>
<keyword evidence="4" id="KW-1185">Reference proteome</keyword>
<dbReference type="Proteomes" id="UP000238479">
    <property type="component" value="Chromosome 4"/>
</dbReference>
<feature type="domain" description="Sieve element occlusion N-terminal" evidence="1">
    <location>
        <begin position="62"/>
        <end position="346"/>
    </location>
</feature>
<sequence>MASRFPKPRSRYSLSEAIMSTNSTGITSNNGGGVVPYSTDTIRPHEERKSIQFIDFPTNYEEIVKFINGKHSPEDNTDFPVDDLFTITEIIIKHATDDSMVNDILKETNAPYEKVPSINDGFVSPLCILKSICCEISRCKDKACSGEEISIRTKREVIFDKLKPYPWEAKAVLALAAFALEYGDFWHLAQLYGQCNQLTNSVAILKRVPVLINQATLKERQGQVLELNGLIKDTLEVTRLICKVEGLYILNRTEDLPTLQTAVDDIPIYVFWIITAIVACAAKVTHLTSDEKKPYPLSDVVKEIGRIREILDELHGRCVEELEVAKNYKKLLRKMKDAQRTREITEVIKTLILFKDGKLPVISEGNSNEEVKFETFADLVKENSVLFYISSLEKIIEADIADLIKVYDEIQKNNIRWRIVWIPIVEEGTKNQTEKFEKWGSKMPWYKVQFFSSTVIKYLKEEWSYTGNATSLVMDSEGQRKYPNALTLIRNYKDKFFHILLQLPLISIFANMKNKTLENGSKDDTKCIFLCGGMDESHFDDLKKKVMDASDTIKDFGVSIELFRLESLEGNEAKAGEQPKYSADHESFWLGIKCLLDNYIHRVECKTVTKELCKLLSYKNHGEWVMVSQGYKLITSGRPVTISMALGYMSQWKQQNLVLTKFEFGDYFLQEHKKAITVYLADNKDQHDPDCCKFDISVGNIPKNMDCPVCDRSMERIFIISYKCCHGATATSH</sequence>
<dbReference type="InterPro" id="IPR039299">
    <property type="entry name" value="SEOA"/>
</dbReference>
<feature type="domain" description="Sieve element occlusion C-terminal" evidence="2">
    <location>
        <begin position="601"/>
        <end position="726"/>
    </location>
</feature>
<evidence type="ECO:0000313" key="4">
    <source>
        <dbReference type="Proteomes" id="UP000238479"/>
    </source>
</evidence>
<dbReference type="AlphaFoldDB" id="A0A2P6QSV3"/>
<reference evidence="3 4" key="1">
    <citation type="journal article" date="2018" name="Nat. Genet.">
        <title>The Rosa genome provides new insights in the design of modern roses.</title>
        <authorList>
            <person name="Bendahmane M."/>
        </authorList>
    </citation>
    <scope>NUCLEOTIDE SEQUENCE [LARGE SCALE GENOMIC DNA]</scope>
    <source>
        <strain evidence="4">cv. Old Blush</strain>
    </source>
</reference>
<dbReference type="PANTHER" id="PTHR33232">
    <property type="entry name" value="PROTEIN SIEVE ELEMENT OCCLUSION B-LIKE"/>
    <property type="match status" value="1"/>
</dbReference>
<name>A0A2P6QSV3_ROSCH</name>
<dbReference type="Pfam" id="PF14577">
    <property type="entry name" value="SEO_C"/>
    <property type="match status" value="1"/>
</dbReference>
<dbReference type="Gramene" id="PRQ37257">
    <property type="protein sequence ID" value="PRQ37257"/>
    <property type="gene ID" value="RchiOBHm_Chr4g0400571"/>
</dbReference>
<dbReference type="PANTHER" id="PTHR33232:SF18">
    <property type="entry name" value="PROTEIN SIEVE ELEMENT OCCLUSION B-LIKE"/>
    <property type="match status" value="1"/>
</dbReference>
<dbReference type="InterPro" id="IPR027942">
    <property type="entry name" value="SEO_N"/>
</dbReference>
<dbReference type="STRING" id="74649.A0A2P6QSV3"/>
<dbReference type="GO" id="GO:0010088">
    <property type="term" value="P:phloem development"/>
    <property type="evidence" value="ECO:0007669"/>
    <property type="project" value="InterPro"/>
</dbReference>
<evidence type="ECO:0000259" key="2">
    <source>
        <dbReference type="Pfam" id="PF14577"/>
    </source>
</evidence>